<keyword evidence="11" id="KW-1185">Reference proteome</keyword>
<evidence type="ECO:0000313" key="11">
    <source>
        <dbReference type="Proteomes" id="UP000645828"/>
    </source>
</evidence>
<sequence>MINFELRNIVQTPSQVYEAERFLSLNRMLNSLVGNSCTKVTSETTYFVCLKGLLLHLKSLGMGLGMTCYSCRPREGSLSPASHVPLNVAFSEDYSIRYRIPSSYQSRKDEILCRYKLKDNSVYEKKPYRISQNNIFCPRHEFQKDGEVLQSDYSLDNGKTYEGNLKITAIFCVSAQDDPLQDVDNQPETTVLTVATAETTVTTAETPRTTTDALTTTQSTTEPVTTMQTISVVKQESTANTDILPHHLGPTGIRPKTTPKAIVTTVPMVVTEDVYALVILTLGVIVLVLCCFYCCLRPCKELPAVQIIQRDSNMCTHTCTRLTLPSCRFQENNMRRIEGKLDTLCDFVQCCNQMPLLWHQPRSKVCCLGKMQALPYHYVHFRELEGPDMLSDGRCAQARSACPCFNFILVNPHCRP</sequence>
<dbReference type="EMBL" id="CAJHUB010000675">
    <property type="protein sequence ID" value="CAD7675601.1"/>
    <property type="molecule type" value="Genomic_DNA"/>
</dbReference>
<reference evidence="10" key="1">
    <citation type="submission" date="2020-12" db="EMBL/GenBank/DDBJ databases">
        <authorList>
            <consortium name="Molecular Ecology Group"/>
        </authorList>
    </citation>
    <scope>NUCLEOTIDE SEQUENCE</scope>
    <source>
        <strain evidence="10">TBG_1078</strain>
    </source>
</reference>
<dbReference type="PANTHER" id="PTHR16059">
    <property type="entry name" value="ANTHRAX TOXIN RECEPTOR"/>
    <property type="match status" value="1"/>
</dbReference>
<evidence type="ECO:0000256" key="4">
    <source>
        <dbReference type="ARBA" id="ARBA00022729"/>
    </source>
</evidence>
<dbReference type="GO" id="GO:0046872">
    <property type="term" value="F:metal ion binding"/>
    <property type="evidence" value="ECO:0007669"/>
    <property type="project" value="UniProtKB-KW"/>
</dbReference>
<evidence type="ECO:0000313" key="10">
    <source>
        <dbReference type="EMBL" id="CAD7675601.1"/>
    </source>
</evidence>
<comment type="subcellular location">
    <subcellularLocation>
        <location evidence="1">Membrane</location>
        <topology evidence="1">Single-pass type I membrane protein</topology>
    </subcellularLocation>
</comment>
<dbReference type="GO" id="GO:0005886">
    <property type="term" value="C:plasma membrane"/>
    <property type="evidence" value="ECO:0007669"/>
    <property type="project" value="TreeGrafter"/>
</dbReference>
<evidence type="ECO:0000259" key="9">
    <source>
        <dbReference type="Pfam" id="PF05587"/>
    </source>
</evidence>
<evidence type="ECO:0000256" key="5">
    <source>
        <dbReference type="ARBA" id="ARBA00022989"/>
    </source>
</evidence>
<evidence type="ECO:0000256" key="7">
    <source>
        <dbReference type="SAM" id="MobiDB-lite"/>
    </source>
</evidence>
<feature type="domain" description="Anthrax toxin receptor extracellular" evidence="9">
    <location>
        <begin position="104"/>
        <end position="173"/>
    </location>
</feature>
<keyword evidence="6 8" id="KW-0472">Membrane</keyword>
<proteinExistence type="predicted"/>
<gene>
    <name evidence="10" type="ORF">NYPRO_LOCUS8396</name>
</gene>
<evidence type="ECO:0000256" key="2">
    <source>
        <dbReference type="ARBA" id="ARBA00022692"/>
    </source>
</evidence>
<dbReference type="Proteomes" id="UP000645828">
    <property type="component" value="Unassembled WGS sequence"/>
</dbReference>
<evidence type="ECO:0000256" key="3">
    <source>
        <dbReference type="ARBA" id="ARBA00022723"/>
    </source>
</evidence>
<dbReference type="Pfam" id="PF05587">
    <property type="entry name" value="Anth_Ig"/>
    <property type="match status" value="1"/>
</dbReference>
<organism evidence="10 11">
    <name type="scientific">Nyctereutes procyonoides</name>
    <name type="common">Raccoon dog</name>
    <name type="synonym">Canis procyonoides</name>
    <dbReference type="NCBI Taxonomy" id="34880"/>
    <lineage>
        <taxon>Eukaryota</taxon>
        <taxon>Metazoa</taxon>
        <taxon>Chordata</taxon>
        <taxon>Craniata</taxon>
        <taxon>Vertebrata</taxon>
        <taxon>Euteleostomi</taxon>
        <taxon>Mammalia</taxon>
        <taxon>Eutheria</taxon>
        <taxon>Laurasiatheria</taxon>
        <taxon>Carnivora</taxon>
        <taxon>Caniformia</taxon>
        <taxon>Canidae</taxon>
        <taxon>Nyctereutes</taxon>
    </lineage>
</organism>
<evidence type="ECO:0000256" key="6">
    <source>
        <dbReference type="ARBA" id="ARBA00023136"/>
    </source>
</evidence>
<dbReference type="GO" id="GO:0004888">
    <property type="term" value="F:transmembrane signaling receptor activity"/>
    <property type="evidence" value="ECO:0007669"/>
    <property type="project" value="TreeGrafter"/>
</dbReference>
<evidence type="ECO:0000256" key="8">
    <source>
        <dbReference type="SAM" id="Phobius"/>
    </source>
</evidence>
<keyword evidence="4" id="KW-0732">Signal</keyword>
<keyword evidence="2 8" id="KW-0812">Transmembrane</keyword>
<feature type="region of interest" description="Disordered" evidence="7">
    <location>
        <begin position="202"/>
        <end position="221"/>
    </location>
</feature>
<comment type="caution">
    <text evidence="10">The sequence shown here is derived from an EMBL/GenBank/DDBJ whole genome shotgun (WGS) entry which is preliminary data.</text>
</comment>
<accession>A0A811YDM2</accession>
<dbReference type="AlphaFoldDB" id="A0A811YDM2"/>
<evidence type="ECO:0000256" key="1">
    <source>
        <dbReference type="ARBA" id="ARBA00004479"/>
    </source>
</evidence>
<name>A0A811YDM2_NYCPR</name>
<dbReference type="PANTHER" id="PTHR16059:SF16">
    <property type="entry name" value="ANTHRAX TOXIN RECEPTOR-LIKE"/>
    <property type="match status" value="1"/>
</dbReference>
<feature type="transmembrane region" description="Helical" evidence="8">
    <location>
        <begin position="274"/>
        <end position="296"/>
    </location>
</feature>
<keyword evidence="5 8" id="KW-1133">Transmembrane helix</keyword>
<dbReference type="GO" id="GO:0009986">
    <property type="term" value="C:cell surface"/>
    <property type="evidence" value="ECO:0007669"/>
    <property type="project" value="TreeGrafter"/>
</dbReference>
<protein>
    <submittedName>
        <fullName evidence="10">(raccoon dog) hypothetical protein</fullName>
    </submittedName>
</protein>
<keyword evidence="3" id="KW-0479">Metal-binding</keyword>
<dbReference type="InterPro" id="IPR008400">
    <property type="entry name" value="Anthrax_toxin_rcpt_extracel"/>
</dbReference>